<proteinExistence type="predicted"/>
<reference evidence="3" key="1">
    <citation type="submission" date="2023-08" db="EMBL/GenBank/DDBJ databases">
        <authorList>
            <person name="Audoor S."/>
            <person name="Bilcke G."/>
        </authorList>
    </citation>
    <scope>NUCLEOTIDE SEQUENCE</scope>
</reference>
<gene>
    <name evidence="3" type="ORF">CYCCA115_LOCUS4048</name>
</gene>
<evidence type="ECO:0000256" key="2">
    <source>
        <dbReference type="SAM" id="Phobius"/>
    </source>
</evidence>
<name>A0AAD2CJ55_9STRA</name>
<organism evidence="3 4">
    <name type="scientific">Cylindrotheca closterium</name>
    <dbReference type="NCBI Taxonomy" id="2856"/>
    <lineage>
        <taxon>Eukaryota</taxon>
        <taxon>Sar</taxon>
        <taxon>Stramenopiles</taxon>
        <taxon>Ochrophyta</taxon>
        <taxon>Bacillariophyta</taxon>
        <taxon>Bacillariophyceae</taxon>
        <taxon>Bacillariophycidae</taxon>
        <taxon>Bacillariales</taxon>
        <taxon>Bacillariaceae</taxon>
        <taxon>Cylindrotheca</taxon>
    </lineage>
</organism>
<keyword evidence="2" id="KW-1133">Transmembrane helix</keyword>
<keyword evidence="2" id="KW-0472">Membrane</keyword>
<dbReference type="Gene3D" id="3.90.70.30">
    <property type="entry name" value="Phytochelatin synthase, N-terminal domain"/>
    <property type="match status" value="1"/>
</dbReference>
<evidence type="ECO:0000313" key="4">
    <source>
        <dbReference type="Proteomes" id="UP001295423"/>
    </source>
</evidence>
<dbReference type="AlphaFoldDB" id="A0AAD2CJ55"/>
<accession>A0AAD2CJ55</accession>
<keyword evidence="2" id="KW-0812">Transmembrane</keyword>
<dbReference type="InterPro" id="IPR038765">
    <property type="entry name" value="Papain-like_cys_pep_sf"/>
</dbReference>
<sequence>MDESGKPMVLSPMNVNTLASQVSRFFIINVVFSLIVPSYVVSTILRGKIKLSELKLIYKAVGEAHANPINSLPEYQDKELIRQLWKKESARPYIDGDALEYQKREGYCNSATIRCTLKSFPGYPTEKIPPQKSEPADPEKWQGMSAWDTANDNDGDESPSGNGSTAKRSANLEMFPGSCSFPEFLTAIKRGLEDPNCRVVLNYLRPVLFGFAVPWWLPANMCLALVGGHFSPVVGMVETEKYRNDNPLIGVFDVNHKYGGAYLVPAKTLFRSVQLMDVSSQKPRAMILVHDPRK</sequence>
<feature type="transmembrane region" description="Helical" evidence="2">
    <location>
        <begin position="25"/>
        <end position="45"/>
    </location>
</feature>
<evidence type="ECO:0000256" key="1">
    <source>
        <dbReference type="SAM" id="MobiDB-lite"/>
    </source>
</evidence>
<dbReference type="EMBL" id="CAKOGP040000369">
    <property type="protein sequence ID" value="CAJ1934709.1"/>
    <property type="molecule type" value="Genomic_DNA"/>
</dbReference>
<feature type="region of interest" description="Disordered" evidence="1">
    <location>
        <begin position="126"/>
        <end position="167"/>
    </location>
</feature>
<dbReference type="SUPFAM" id="SSF54001">
    <property type="entry name" value="Cysteine proteinases"/>
    <property type="match status" value="1"/>
</dbReference>
<keyword evidence="4" id="KW-1185">Reference proteome</keyword>
<dbReference type="Proteomes" id="UP001295423">
    <property type="component" value="Unassembled WGS sequence"/>
</dbReference>
<evidence type="ECO:0000313" key="3">
    <source>
        <dbReference type="EMBL" id="CAJ1934709.1"/>
    </source>
</evidence>
<comment type="caution">
    <text evidence="3">The sequence shown here is derived from an EMBL/GenBank/DDBJ whole genome shotgun (WGS) entry which is preliminary data.</text>
</comment>
<dbReference type="InterPro" id="IPR038156">
    <property type="entry name" value="PCS_N_sf"/>
</dbReference>
<protein>
    <submittedName>
        <fullName evidence="3">Uncharacterized protein</fullName>
    </submittedName>
</protein>